<organism evidence="6 7">
    <name type="scientific">Dictyostelium purpureum</name>
    <name type="common">Slime mold</name>
    <dbReference type="NCBI Taxonomy" id="5786"/>
    <lineage>
        <taxon>Eukaryota</taxon>
        <taxon>Amoebozoa</taxon>
        <taxon>Evosea</taxon>
        <taxon>Eumycetozoa</taxon>
        <taxon>Dictyostelia</taxon>
        <taxon>Dictyosteliales</taxon>
        <taxon>Dictyosteliaceae</taxon>
        <taxon>Dictyostelium</taxon>
    </lineage>
</organism>
<dbReference type="VEuPathDB" id="AmoebaDB:DICPUDRAFT_44993"/>
<evidence type="ECO:0000259" key="5">
    <source>
        <dbReference type="PROSITE" id="PS50200"/>
    </source>
</evidence>
<evidence type="ECO:0000313" key="7">
    <source>
        <dbReference type="Proteomes" id="UP000001064"/>
    </source>
</evidence>
<dbReference type="OrthoDB" id="194358at2759"/>
<dbReference type="Gene3D" id="3.10.20.90">
    <property type="entry name" value="Phosphatidylinositol 3-kinase Catalytic Subunit, Chain A, domain 1"/>
    <property type="match status" value="1"/>
</dbReference>
<feature type="repeat" description="ANK" evidence="3">
    <location>
        <begin position="79"/>
        <end position="111"/>
    </location>
</feature>
<dbReference type="Gene3D" id="1.25.40.20">
    <property type="entry name" value="Ankyrin repeat-containing domain"/>
    <property type="match status" value="1"/>
</dbReference>
<evidence type="ECO:0000256" key="3">
    <source>
        <dbReference type="PROSITE-ProRule" id="PRU00023"/>
    </source>
</evidence>
<dbReference type="PROSITE" id="PS50200">
    <property type="entry name" value="RA"/>
    <property type="match status" value="1"/>
</dbReference>
<evidence type="ECO:0000313" key="6">
    <source>
        <dbReference type="EMBL" id="EGC39798.1"/>
    </source>
</evidence>
<sequence>MSFQTKINLIEKYDYDLFKAVFDNNTKKVREMIDCGCDINMTEYDKGTTPIHIACARGHKQVLELLVQRGCDVNVQDNRGWTPLHSLVTGRYDILALWLIRQGSKIDLKDKNGFSAIDMAQGWFQQEMRDVSMGKLSNSEAVLMEVTKEYDQKKNEHNNNIKNILQQHEQSKKLSEFDLLQKNPTPNGANKQSHLSLSEVIKVYYRNDSYKTFKVSSSDTALDILKVMCEKINMKSYDKCFDIVEVIKGQIRYVKQHEVLLEVKNKWPIIINTNVDTSPQCHFSLVIRKTAPKEAITAFINVI</sequence>
<dbReference type="InterPro" id="IPR000159">
    <property type="entry name" value="RA_dom"/>
</dbReference>
<keyword evidence="1" id="KW-0677">Repeat</keyword>
<evidence type="ECO:0000256" key="2">
    <source>
        <dbReference type="ARBA" id="ARBA00023043"/>
    </source>
</evidence>
<proteinExistence type="predicted"/>
<feature type="domain" description="Ras-associating" evidence="5">
    <location>
        <begin position="197"/>
        <end position="292"/>
    </location>
</feature>
<protein>
    <recommendedName>
        <fullName evidence="5">Ras-associating domain-containing protein</fullName>
    </recommendedName>
</protein>
<reference evidence="7" key="1">
    <citation type="journal article" date="2011" name="Genome Biol.">
        <title>Comparative genomics of the social amoebae Dictyostelium discoideum and Dictyostelium purpureum.</title>
        <authorList>
            <consortium name="US DOE Joint Genome Institute (JGI-PGF)"/>
            <person name="Sucgang R."/>
            <person name="Kuo A."/>
            <person name="Tian X."/>
            <person name="Salerno W."/>
            <person name="Parikh A."/>
            <person name="Feasley C.L."/>
            <person name="Dalin E."/>
            <person name="Tu H."/>
            <person name="Huang E."/>
            <person name="Barry K."/>
            <person name="Lindquist E."/>
            <person name="Shapiro H."/>
            <person name="Bruce D."/>
            <person name="Schmutz J."/>
            <person name="Salamov A."/>
            <person name="Fey P."/>
            <person name="Gaudet P."/>
            <person name="Anjard C."/>
            <person name="Babu M.M."/>
            <person name="Basu S."/>
            <person name="Bushmanova Y."/>
            <person name="van der Wel H."/>
            <person name="Katoh-Kurasawa M."/>
            <person name="Dinh C."/>
            <person name="Coutinho P.M."/>
            <person name="Saito T."/>
            <person name="Elias M."/>
            <person name="Schaap P."/>
            <person name="Kay R.R."/>
            <person name="Henrissat B."/>
            <person name="Eichinger L."/>
            <person name="Rivero F."/>
            <person name="Putnam N.H."/>
            <person name="West C.M."/>
            <person name="Loomis W.F."/>
            <person name="Chisholm R.L."/>
            <person name="Shaulsky G."/>
            <person name="Strassmann J.E."/>
            <person name="Queller D.C."/>
            <person name="Kuspa A."/>
            <person name="Grigoriev I.V."/>
        </authorList>
    </citation>
    <scope>NUCLEOTIDE SEQUENCE [LARGE SCALE GENOMIC DNA]</scope>
    <source>
        <strain evidence="7">QSDP1</strain>
    </source>
</reference>
<evidence type="ECO:0000256" key="4">
    <source>
        <dbReference type="SAM" id="Coils"/>
    </source>
</evidence>
<dbReference type="STRING" id="5786.F0Z8E4"/>
<dbReference type="AlphaFoldDB" id="F0Z8E4"/>
<gene>
    <name evidence="6" type="ORF">DICPUDRAFT_44993</name>
</gene>
<dbReference type="Pfam" id="PF21989">
    <property type="entry name" value="RA_2"/>
    <property type="match status" value="1"/>
</dbReference>
<dbReference type="SUPFAM" id="SSF54236">
    <property type="entry name" value="Ubiquitin-like"/>
    <property type="match status" value="1"/>
</dbReference>
<dbReference type="EMBL" id="GL870951">
    <property type="protein sequence ID" value="EGC39798.1"/>
    <property type="molecule type" value="Genomic_DNA"/>
</dbReference>
<dbReference type="Pfam" id="PF12796">
    <property type="entry name" value="Ank_2"/>
    <property type="match status" value="1"/>
</dbReference>
<feature type="coiled-coil region" evidence="4">
    <location>
        <begin position="136"/>
        <end position="174"/>
    </location>
</feature>
<keyword evidence="2 3" id="KW-0040">ANK repeat</keyword>
<dbReference type="PANTHER" id="PTHR24171:SF8">
    <property type="entry name" value="BRCA1-ASSOCIATED RING DOMAIN PROTEIN 1"/>
    <property type="match status" value="1"/>
</dbReference>
<dbReference type="SUPFAM" id="SSF48403">
    <property type="entry name" value="Ankyrin repeat"/>
    <property type="match status" value="1"/>
</dbReference>
<dbReference type="PANTHER" id="PTHR24171">
    <property type="entry name" value="ANKYRIN REPEAT DOMAIN-CONTAINING PROTEIN 39-RELATED"/>
    <property type="match status" value="1"/>
</dbReference>
<accession>F0Z8E4</accession>
<evidence type="ECO:0000256" key="1">
    <source>
        <dbReference type="ARBA" id="ARBA00022737"/>
    </source>
</evidence>
<dbReference type="InterPro" id="IPR002110">
    <property type="entry name" value="Ankyrin_rpt"/>
</dbReference>
<keyword evidence="4" id="KW-0175">Coiled coil</keyword>
<dbReference type="InterPro" id="IPR029071">
    <property type="entry name" value="Ubiquitin-like_domsf"/>
</dbReference>
<dbReference type="OMA" id="IHIACAR"/>
<dbReference type="PROSITE" id="PS50088">
    <property type="entry name" value="ANK_REPEAT"/>
    <property type="match status" value="2"/>
</dbReference>
<dbReference type="PROSITE" id="PS50297">
    <property type="entry name" value="ANK_REP_REGION"/>
    <property type="match status" value="1"/>
</dbReference>
<keyword evidence="7" id="KW-1185">Reference proteome</keyword>
<name>F0Z8E4_DICPU</name>
<dbReference type="eggNOG" id="KOG0498">
    <property type="taxonomic scope" value="Eukaryota"/>
</dbReference>
<dbReference type="GeneID" id="10509570"/>
<dbReference type="GO" id="GO:0007165">
    <property type="term" value="P:signal transduction"/>
    <property type="evidence" value="ECO:0007669"/>
    <property type="project" value="InterPro"/>
</dbReference>
<dbReference type="SMART" id="SM00248">
    <property type="entry name" value="ANK"/>
    <property type="match status" value="3"/>
</dbReference>
<dbReference type="InParanoid" id="F0Z8E4"/>
<dbReference type="Proteomes" id="UP000001064">
    <property type="component" value="Unassembled WGS sequence"/>
</dbReference>
<dbReference type="KEGG" id="dpp:DICPUDRAFT_44993"/>
<dbReference type="FunCoup" id="F0Z8E4">
    <property type="interactions" value="10"/>
</dbReference>
<dbReference type="InterPro" id="IPR036770">
    <property type="entry name" value="Ankyrin_rpt-contain_sf"/>
</dbReference>
<dbReference type="RefSeq" id="XP_003283665.1">
    <property type="nucleotide sequence ID" value="XM_003283617.1"/>
</dbReference>
<feature type="repeat" description="ANK" evidence="3">
    <location>
        <begin position="46"/>
        <end position="78"/>
    </location>
</feature>